<keyword evidence="8" id="KW-1185">Reference proteome</keyword>
<dbReference type="PRINTS" id="PR01231">
    <property type="entry name" value="HCO3TRNSPORT"/>
</dbReference>
<evidence type="ECO:0000256" key="4">
    <source>
        <dbReference type="ARBA" id="ARBA00023136"/>
    </source>
</evidence>
<sequence>MSILLFMGTYLISRQLKEFKSSLYFPSNIRLLISDFAVTIAIVSMSMLDFYVGIPTPKLVVPKTFEPTLPGRGWMIPPLKNNPWISVFIAIPPALLGTILIFMDQQITAVIVNRKQHKLKKGCGYHLDLFVISILIQVCSCMGLPWFVAATVPSINHVNSLKLESELAAPGEKQTFLGVREQRVTHILIFSTVGLSVFLTPILGFIPMPVLYGIFLFMGAESLRGLELFNRILIMFIPSKYQPDYQFLREIPIGRVHLFTIIQLACLLCLWTVKSFSSTSILFPLMLVVMIAVRKFLDQIFTQQELRVLDDIMPQISSEDQKKRSDKKNMSAISKISHYILGPKLIKTEKHKVELC</sequence>
<feature type="transmembrane region" description="Helical" evidence="5">
    <location>
        <begin position="279"/>
        <end position="297"/>
    </location>
</feature>
<evidence type="ECO:0000256" key="2">
    <source>
        <dbReference type="ARBA" id="ARBA00022692"/>
    </source>
</evidence>
<evidence type="ECO:0000256" key="5">
    <source>
        <dbReference type="SAM" id="Phobius"/>
    </source>
</evidence>
<reference evidence="7 8" key="1">
    <citation type="submission" date="2023-03" db="EMBL/GenBank/DDBJ databases">
        <title>Genome insight into feeding habits of ladybird beetles.</title>
        <authorList>
            <person name="Li H.-S."/>
            <person name="Huang Y.-H."/>
            <person name="Pang H."/>
        </authorList>
    </citation>
    <scope>NUCLEOTIDE SEQUENCE [LARGE SCALE GENOMIC DNA]</scope>
    <source>
        <strain evidence="7">SYSU_2023b</strain>
        <tissue evidence="7">Whole body</tissue>
    </source>
</reference>
<dbReference type="InterPro" id="IPR003020">
    <property type="entry name" value="HCO3_transpt_euk"/>
</dbReference>
<keyword evidence="2 5" id="KW-0812">Transmembrane</keyword>
<evidence type="ECO:0000313" key="7">
    <source>
        <dbReference type="EMBL" id="KAK9873022.1"/>
    </source>
</evidence>
<organism evidence="7 8">
    <name type="scientific">Henosepilachna vigintioctopunctata</name>
    <dbReference type="NCBI Taxonomy" id="420089"/>
    <lineage>
        <taxon>Eukaryota</taxon>
        <taxon>Metazoa</taxon>
        <taxon>Ecdysozoa</taxon>
        <taxon>Arthropoda</taxon>
        <taxon>Hexapoda</taxon>
        <taxon>Insecta</taxon>
        <taxon>Pterygota</taxon>
        <taxon>Neoptera</taxon>
        <taxon>Endopterygota</taxon>
        <taxon>Coleoptera</taxon>
        <taxon>Polyphaga</taxon>
        <taxon>Cucujiformia</taxon>
        <taxon>Coccinelloidea</taxon>
        <taxon>Coccinellidae</taxon>
        <taxon>Epilachninae</taxon>
        <taxon>Epilachnini</taxon>
        <taxon>Henosepilachna</taxon>
    </lineage>
</organism>
<evidence type="ECO:0000313" key="8">
    <source>
        <dbReference type="Proteomes" id="UP001431783"/>
    </source>
</evidence>
<dbReference type="GO" id="GO:0005886">
    <property type="term" value="C:plasma membrane"/>
    <property type="evidence" value="ECO:0007669"/>
    <property type="project" value="TreeGrafter"/>
</dbReference>
<feature type="transmembrane region" description="Helical" evidence="5">
    <location>
        <begin position="84"/>
        <end position="103"/>
    </location>
</feature>
<proteinExistence type="predicted"/>
<dbReference type="PANTHER" id="PTHR11453">
    <property type="entry name" value="ANION EXCHANGE PROTEIN"/>
    <property type="match status" value="1"/>
</dbReference>
<protein>
    <recommendedName>
        <fullName evidence="6">Bicarbonate transporter-like transmembrane domain-containing protein</fullName>
    </recommendedName>
</protein>
<comment type="subcellular location">
    <subcellularLocation>
        <location evidence="1">Membrane</location>
        <topology evidence="1">Multi-pass membrane protein</topology>
    </subcellularLocation>
</comment>
<dbReference type="GO" id="GO:0006820">
    <property type="term" value="P:monoatomic anion transport"/>
    <property type="evidence" value="ECO:0007669"/>
    <property type="project" value="InterPro"/>
</dbReference>
<dbReference type="GO" id="GO:0051453">
    <property type="term" value="P:regulation of intracellular pH"/>
    <property type="evidence" value="ECO:0007669"/>
    <property type="project" value="TreeGrafter"/>
</dbReference>
<feature type="transmembrane region" description="Helical" evidence="5">
    <location>
        <begin position="256"/>
        <end position="273"/>
    </location>
</feature>
<evidence type="ECO:0000259" key="6">
    <source>
        <dbReference type="Pfam" id="PF00955"/>
    </source>
</evidence>
<dbReference type="AlphaFoldDB" id="A0AAW1TXE3"/>
<accession>A0AAW1TXE3</accession>
<gene>
    <name evidence="7" type="ORF">WA026_020755</name>
</gene>
<feature type="transmembrane region" description="Helical" evidence="5">
    <location>
        <begin position="124"/>
        <end position="148"/>
    </location>
</feature>
<dbReference type="GO" id="GO:0008510">
    <property type="term" value="F:sodium:bicarbonate symporter activity"/>
    <property type="evidence" value="ECO:0007669"/>
    <property type="project" value="TreeGrafter"/>
</dbReference>
<evidence type="ECO:0000256" key="1">
    <source>
        <dbReference type="ARBA" id="ARBA00004141"/>
    </source>
</evidence>
<keyword evidence="3 5" id="KW-1133">Transmembrane helix</keyword>
<dbReference type="GO" id="GO:0005452">
    <property type="term" value="F:solute:inorganic anion antiporter activity"/>
    <property type="evidence" value="ECO:0007669"/>
    <property type="project" value="InterPro"/>
</dbReference>
<keyword evidence="4 5" id="KW-0472">Membrane</keyword>
<dbReference type="Proteomes" id="UP001431783">
    <property type="component" value="Unassembled WGS sequence"/>
</dbReference>
<name>A0AAW1TXE3_9CUCU</name>
<dbReference type="InterPro" id="IPR011531">
    <property type="entry name" value="HCO3_transpt-like_TM_dom"/>
</dbReference>
<comment type="caution">
    <text evidence="7">The sequence shown here is derived from an EMBL/GenBank/DDBJ whole genome shotgun (WGS) entry which is preliminary data.</text>
</comment>
<feature type="transmembrane region" description="Helical" evidence="5">
    <location>
        <begin position="187"/>
        <end position="217"/>
    </location>
</feature>
<dbReference type="EMBL" id="JARQZJ010000015">
    <property type="protein sequence ID" value="KAK9873022.1"/>
    <property type="molecule type" value="Genomic_DNA"/>
</dbReference>
<dbReference type="PANTHER" id="PTHR11453:SF36">
    <property type="entry name" value="ANION EXCHANGE PROTEIN"/>
    <property type="match status" value="1"/>
</dbReference>
<feature type="domain" description="Bicarbonate transporter-like transmembrane" evidence="6">
    <location>
        <begin position="1"/>
        <end position="314"/>
    </location>
</feature>
<dbReference type="Pfam" id="PF00955">
    <property type="entry name" value="HCO3_cotransp"/>
    <property type="match status" value="1"/>
</dbReference>
<feature type="transmembrane region" description="Helical" evidence="5">
    <location>
        <begin position="31"/>
        <end position="54"/>
    </location>
</feature>
<evidence type="ECO:0000256" key="3">
    <source>
        <dbReference type="ARBA" id="ARBA00022989"/>
    </source>
</evidence>